<feature type="compositionally biased region" description="Acidic residues" evidence="5">
    <location>
        <begin position="884"/>
        <end position="897"/>
    </location>
</feature>
<keyword evidence="2" id="KW-0964">Secreted</keyword>
<keyword evidence="8" id="KW-1185">Reference proteome</keyword>
<feature type="compositionally biased region" description="Acidic residues" evidence="5">
    <location>
        <begin position="1384"/>
        <end position="1397"/>
    </location>
</feature>
<protein>
    <submittedName>
        <fullName evidence="7">AAA ATPase containing von Willebrand factor type A (VWA) domain</fullName>
    </submittedName>
</protein>
<feature type="compositionally biased region" description="Acidic residues" evidence="5">
    <location>
        <begin position="929"/>
        <end position="942"/>
    </location>
</feature>
<feature type="compositionally biased region" description="Acidic residues" evidence="5">
    <location>
        <begin position="1524"/>
        <end position="1541"/>
    </location>
</feature>
<evidence type="ECO:0000256" key="2">
    <source>
        <dbReference type="ARBA" id="ARBA00022525"/>
    </source>
</evidence>
<reference evidence="7 8" key="1">
    <citation type="submission" date="2014-01" db="EMBL/GenBank/DDBJ databases">
        <title>Full genme sequencing of cellulolytic bacterium Gynuella sunshinyii YC6258T gen. nov., sp. nov.</title>
        <authorList>
            <person name="Khan H."/>
            <person name="Chung E.J."/>
            <person name="Chung Y.R."/>
        </authorList>
    </citation>
    <scope>NUCLEOTIDE SEQUENCE [LARGE SCALE GENOMIC DNA]</scope>
    <source>
        <strain evidence="7 8">YC6258</strain>
    </source>
</reference>
<dbReference type="GO" id="GO:0005509">
    <property type="term" value="F:calcium ion binding"/>
    <property type="evidence" value="ECO:0007669"/>
    <property type="project" value="InterPro"/>
</dbReference>
<evidence type="ECO:0000256" key="1">
    <source>
        <dbReference type="ARBA" id="ARBA00004613"/>
    </source>
</evidence>
<feature type="region of interest" description="Disordered" evidence="5">
    <location>
        <begin position="840"/>
        <end position="859"/>
    </location>
</feature>
<feature type="compositionally biased region" description="Polar residues" evidence="5">
    <location>
        <begin position="1430"/>
        <end position="1446"/>
    </location>
</feature>
<feature type="signal peptide" evidence="6">
    <location>
        <begin position="1"/>
        <end position="21"/>
    </location>
</feature>
<feature type="compositionally biased region" description="Acidic residues" evidence="5">
    <location>
        <begin position="1287"/>
        <end position="1303"/>
    </location>
</feature>
<feature type="compositionally biased region" description="Acidic residues" evidence="5">
    <location>
        <begin position="1753"/>
        <end position="1770"/>
    </location>
</feature>
<proteinExistence type="predicted"/>
<dbReference type="Proteomes" id="UP000032266">
    <property type="component" value="Chromosome"/>
</dbReference>
<dbReference type="Gene3D" id="4.10.1080.10">
    <property type="entry name" value="TSP type-3 repeat"/>
    <property type="match status" value="6"/>
</dbReference>
<dbReference type="OrthoDB" id="6114385at2"/>
<evidence type="ECO:0000256" key="3">
    <source>
        <dbReference type="ARBA" id="ARBA00022729"/>
    </source>
</evidence>
<dbReference type="RefSeq" id="WP_044619022.1">
    <property type="nucleotide sequence ID" value="NZ_CP007142.1"/>
</dbReference>
<keyword evidence="4" id="KW-0106">Calcium</keyword>
<dbReference type="Pfam" id="PF18884">
    <property type="entry name" value="TSP3_bac"/>
    <property type="match status" value="6"/>
</dbReference>
<dbReference type="PANTHER" id="PTHR10199:SF119">
    <property type="entry name" value="RE20510P"/>
    <property type="match status" value="1"/>
</dbReference>
<dbReference type="InterPro" id="IPR028974">
    <property type="entry name" value="TSP_type-3_rpt"/>
</dbReference>
<name>A0A0C5VD21_9GAMM</name>
<dbReference type="InterPro" id="IPR011050">
    <property type="entry name" value="Pectin_lyase_fold/virulence"/>
</dbReference>
<organism evidence="7 8">
    <name type="scientific">Gynuella sunshinyii YC6258</name>
    <dbReference type="NCBI Taxonomy" id="1445510"/>
    <lineage>
        <taxon>Bacteria</taxon>
        <taxon>Pseudomonadati</taxon>
        <taxon>Pseudomonadota</taxon>
        <taxon>Gammaproteobacteria</taxon>
        <taxon>Oceanospirillales</taxon>
        <taxon>Saccharospirillaceae</taxon>
        <taxon>Gynuella</taxon>
    </lineage>
</organism>
<evidence type="ECO:0000256" key="5">
    <source>
        <dbReference type="SAM" id="MobiDB-lite"/>
    </source>
</evidence>
<feature type="compositionally biased region" description="Acidic residues" evidence="5">
    <location>
        <begin position="1325"/>
        <end position="1336"/>
    </location>
</feature>
<feature type="compositionally biased region" description="Polar residues" evidence="5">
    <location>
        <begin position="1655"/>
        <end position="1671"/>
    </location>
</feature>
<feature type="compositionally biased region" description="Acidic residues" evidence="5">
    <location>
        <begin position="1449"/>
        <end position="1466"/>
    </location>
</feature>
<feature type="chain" id="PRO_5002183524" evidence="6">
    <location>
        <begin position="22"/>
        <end position="1816"/>
    </location>
</feature>
<evidence type="ECO:0000313" key="8">
    <source>
        <dbReference type="Proteomes" id="UP000032266"/>
    </source>
</evidence>
<dbReference type="STRING" id="1445510.YC6258_05200"/>
<feature type="compositionally biased region" description="Polar residues" evidence="5">
    <location>
        <begin position="1580"/>
        <end position="1596"/>
    </location>
</feature>
<feature type="compositionally biased region" description="Acidic residues" evidence="5">
    <location>
        <begin position="1599"/>
        <end position="1616"/>
    </location>
</feature>
<feature type="compositionally biased region" description="Polar residues" evidence="5">
    <location>
        <begin position="1506"/>
        <end position="1521"/>
    </location>
</feature>
<accession>A0A0C5VD21</accession>
<feature type="compositionally biased region" description="Polar residues" evidence="5">
    <location>
        <begin position="1774"/>
        <end position="1789"/>
    </location>
</feature>
<feature type="region of interest" description="Disordered" evidence="5">
    <location>
        <begin position="1287"/>
        <end position="1795"/>
    </location>
</feature>
<comment type="subcellular location">
    <subcellularLocation>
        <location evidence="1">Secreted</location>
    </subcellularLocation>
</comment>
<feature type="region of interest" description="Disordered" evidence="5">
    <location>
        <begin position="868"/>
        <end position="942"/>
    </location>
</feature>
<dbReference type="HOGENOM" id="CLU_001107_0_0_6"/>
<dbReference type="PATRIC" id="fig|1445510.3.peg.5163"/>
<evidence type="ECO:0000256" key="6">
    <source>
        <dbReference type="SAM" id="SignalP"/>
    </source>
</evidence>
<evidence type="ECO:0000313" key="7">
    <source>
        <dbReference type="EMBL" id="AJQ97230.1"/>
    </source>
</evidence>
<gene>
    <name evidence="7" type="ORF">YC6258_05200</name>
</gene>
<dbReference type="SUPFAM" id="SSF103647">
    <property type="entry name" value="TSP type-3 repeat"/>
    <property type="match status" value="6"/>
</dbReference>
<feature type="compositionally biased region" description="Acidic residues" evidence="5">
    <location>
        <begin position="1719"/>
        <end position="1746"/>
    </location>
</feature>
<feature type="compositionally biased region" description="Acidic residues" evidence="5">
    <location>
        <begin position="1674"/>
        <end position="1691"/>
    </location>
</feature>
<feature type="compositionally biased region" description="Basic and acidic residues" evidence="5">
    <location>
        <begin position="868"/>
        <end position="878"/>
    </location>
</feature>
<dbReference type="KEGG" id="gsn:YC6258_05200"/>
<evidence type="ECO:0000256" key="4">
    <source>
        <dbReference type="ARBA" id="ARBA00022837"/>
    </source>
</evidence>
<dbReference type="SUPFAM" id="SSF51126">
    <property type="entry name" value="Pectin lyase-like"/>
    <property type="match status" value="1"/>
</dbReference>
<keyword evidence="3 6" id="KW-0732">Signal</keyword>
<sequence>MIRQVIHLLMVSALTAGLAQAATVQGVNGLALYSNAQTAFTANDDDTFVFIGAVDPTQPGFATENGGDWRFLADDGSTLSAVSSQAIVFNGNPALLGIPAVSGTLTIGAGNVIEDLWTDRVFARPVVFVSLEDPSLTAGVSIVPTAPINTGNQFLFDVRLADGVTADLEGAKVHYMVAEEGWHRLADGRVLLVSTAEVKDSGFTGQTIELGASFTNAITIAQLQRPMLFKNSFGFRPLTTIEVYQGATVTAGKGDFDSIGLRLMQQQTVEDANPTTVYGGRVGFMVLGTMTDMRKDFFYVHDTNTNIRGGSYLTVPSDHFENFPHSAAASPLMNKVACAEDDDIQNYCDYLSMPVDMFSRGTFVTPRLPYLDANLDPLVMQRTFYSEHENWDWDQLVEADLLAPTVDSSGAAVEGTLAQLHFNFVADRGWDEDWFYGDSHWHWFANYHYNTCTDNGFNGACTDYEPGAGIISGSEIQWEGSTKYDNWMPQHQSHWGEHPTTNLEQDLFSSRDELQRSYVDIMEFVTPPASAAAEAANYLYRDSLPPSREWTGRHLFHNDAWDFLNKFATGAQPWQLHTTILNASGTEYYCGTCDGPTGGLIDTGEWKTTSRSFIAFAVPPRNISRQSGESYQDYNARWWAKENAQLYVVPMVDKVTQQLRTGDYLFANVPWGLNVSNVRWVRSDSKNIDTATTIATDVLGYQVTVDDGHQYVTMCMTYLDIERCGEWFKAGLLPTAVDVIIKPEPGIDTPVAGHAVIGYYTYLAADTGTYELESHSLYQWQTRNNGQWTDLTGATANEEGLYDSLPGGTELRFCVTPRSLNGDQGPRACSASVVLQADFDTDGIPDEWDRDDDGDLREDWEDAFPYDRTEWLDSDHDGIGNNADTDDDNDGLSDADEATAGSDPLVTDSDGDGTLDGDDPRPTVYGDLPDFDDDGIADIDDADRDNDGVLDFYYQVEGQSGLQTSVSDTDVVLYTWRYDDDPYSACTADAITVTSNADSGPGTLRQALTDLCASDPAGDLNTITFNGPMTITLDSPLIIGKGMAIDGNREVIINGQNQHRLFDVAIADGLAGTQFPNLIGLKLINGASDNDDTAGAINMVSASYLNLDRTLIDNSTAPAIGGNDYKAYIDNSMIANVTGANAALLTKDGQLNVFSSTIYNSEGGALTIEGSGKAQLLNSLLLIGPNGSTVCQVDTWDQRNASWVEGSECGITSTGFVALADPDNGDYRPIPGSANIEAGITGELDSVLKDLVGNDRLMGEYNPDNPEELGGPIYPQVDIGAIEYDFYGDFDSDGTPDVNDDFPDNALETTDTDGDGYGDNSDAFINDDTEWLDTDGDNIGNNTDTDDDGDGYSDTVEQSEGSDPLDDGSIPTDFDGDLIPNSTDVDDDNDGVNDDVDAFPLNASEWLDTDGDLIGNNADTDDDNDGYSDSVETNEGTDPLDANSTPADFDGDFIPDSTDVDDDNDGVNDLADAFPFDASETFDSDNDGLGNNADSDDDGDGYSDNIESTEGSDPLDNSSIPTDFDGDLIPDTSDNDDDNDGVLDLNDALPFNAAESVDTDGDGLGNNTDSDDDGDGYSDNIESTEGSDPLDNSSIPTDFDGDLIPDTSDNDDDNDGVLDTNDAFPFNAAESVDTDGDGLGNNTDSDDDGDGYSDSIEQSEGSDPLDNSSIPTDFDGDLIPDTSDNDDDNDGVLDLNDALPFNAAESVDTDGDGIGNNADSDDDNDGINDSEDAFPLDASESTDTDGDGIGNDADTDDDNDGISDDDDAFPLDDSQSTQSNSSIDNNGDNQPKGGSFGLLSLLLCAGLIATRRRKTA</sequence>
<dbReference type="PANTHER" id="PTHR10199">
    <property type="entry name" value="THROMBOSPONDIN"/>
    <property type="match status" value="1"/>
</dbReference>
<dbReference type="InterPro" id="IPR059100">
    <property type="entry name" value="TSP3_bac"/>
</dbReference>
<dbReference type="EMBL" id="CP007142">
    <property type="protein sequence ID" value="AJQ97230.1"/>
    <property type="molecule type" value="Genomic_DNA"/>
</dbReference>